<feature type="transmembrane region" description="Helical" evidence="1">
    <location>
        <begin position="20"/>
        <end position="44"/>
    </location>
</feature>
<dbReference type="EMBL" id="JARK01001583">
    <property type="protein sequence ID" value="EYB88411.1"/>
    <property type="molecule type" value="Genomic_DNA"/>
</dbReference>
<sequence length="90" mass="10166">MDQDGKIRAADGSARRQELVFLAALFFGSIFALVNFIFAFYNLFHIVNTVARTLKGMRMKINLAEKALKERRLPSNLMARLQDSDDGNEG</sequence>
<keyword evidence="1" id="KW-0812">Transmembrane</keyword>
<organism evidence="2 3">
    <name type="scientific">Ancylostoma ceylanicum</name>
    <dbReference type="NCBI Taxonomy" id="53326"/>
    <lineage>
        <taxon>Eukaryota</taxon>
        <taxon>Metazoa</taxon>
        <taxon>Ecdysozoa</taxon>
        <taxon>Nematoda</taxon>
        <taxon>Chromadorea</taxon>
        <taxon>Rhabditida</taxon>
        <taxon>Rhabditina</taxon>
        <taxon>Rhabditomorpha</taxon>
        <taxon>Strongyloidea</taxon>
        <taxon>Ancylostomatidae</taxon>
        <taxon>Ancylostomatinae</taxon>
        <taxon>Ancylostoma</taxon>
    </lineage>
</organism>
<dbReference type="OrthoDB" id="5873313at2759"/>
<keyword evidence="1" id="KW-0472">Membrane</keyword>
<name>A0A016SDJ1_9BILA</name>
<evidence type="ECO:0000313" key="3">
    <source>
        <dbReference type="Proteomes" id="UP000024635"/>
    </source>
</evidence>
<protein>
    <submittedName>
        <fullName evidence="2">Uncharacterized protein</fullName>
    </submittedName>
</protein>
<dbReference type="AlphaFoldDB" id="A0A016SDJ1"/>
<evidence type="ECO:0000256" key="1">
    <source>
        <dbReference type="SAM" id="Phobius"/>
    </source>
</evidence>
<gene>
    <name evidence="2" type="primary">Acey_s0247.g46</name>
    <name evidence="2" type="ORF">Y032_0247g46</name>
</gene>
<comment type="caution">
    <text evidence="2">The sequence shown here is derived from an EMBL/GenBank/DDBJ whole genome shotgun (WGS) entry which is preliminary data.</text>
</comment>
<keyword evidence="1" id="KW-1133">Transmembrane helix</keyword>
<accession>A0A016SDJ1</accession>
<proteinExistence type="predicted"/>
<keyword evidence="3" id="KW-1185">Reference proteome</keyword>
<dbReference type="Proteomes" id="UP000024635">
    <property type="component" value="Unassembled WGS sequence"/>
</dbReference>
<reference evidence="3" key="1">
    <citation type="journal article" date="2015" name="Nat. Genet.">
        <title>The genome and transcriptome of the zoonotic hookworm Ancylostoma ceylanicum identify infection-specific gene families.</title>
        <authorList>
            <person name="Schwarz E.M."/>
            <person name="Hu Y."/>
            <person name="Antoshechkin I."/>
            <person name="Miller M.M."/>
            <person name="Sternberg P.W."/>
            <person name="Aroian R.V."/>
        </authorList>
    </citation>
    <scope>NUCLEOTIDE SEQUENCE</scope>
    <source>
        <strain evidence="3">HY135</strain>
    </source>
</reference>
<evidence type="ECO:0000313" key="2">
    <source>
        <dbReference type="EMBL" id="EYB88411.1"/>
    </source>
</evidence>